<dbReference type="InterPro" id="IPR002586">
    <property type="entry name" value="CobQ/CobB/MinD/ParA_Nub-bd_dom"/>
</dbReference>
<dbReference type="Pfam" id="PF01656">
    <property type="entry name" value="CbiA"/>
    <property type="match status" value="1"/>
</dbReference>
<dbReference type="EMBL" id="FIIE01000004">
    <property type="protein sequence ID" value="CYV56137.1"/>
    <property type="molecule type" value="Genomic_DNA"/>
</dbReference>
<accession>A0A116L537</accession>
<dbReference type="SUPFAM" id="SSF52540">
    <property type="entry name" value="P-loop containing nucleoside triphosphate hydrolases"/>
    <property type="match status" value="1"/>
</dbReference>
<dbReference type="InterPro" id="IPR027417">
    <property type="entry name" value="P-loop_NTPase"/>
</dbReference>
<sequence length="99" mass="11577">MIQYYYTKKEWGVVMEKEELKILEELRRILNSKNEAIVILNNYFKGGVGKSKLSTMFAYLTDKFNLKVLMIDKDLQATLTKDLAKTFKVELPRVKLIPS</sequence>
<gene>
    <name evidence="2" type="ORF">ERS132442_00730</name>
</gene>
<reference evidence="2 3" key="1">
    <citation type="submission" date="2016-02" db="EMBL/GenBank/DDBJ databases">
        <authorList>
            <consortium name="Pathogen Informatics"/>
        </authorList>
    </citation>
    <scope>NUCLEOTIDE SEQUENCE [LARGE SCALE GENOMIC DNA]</scope>
    <source>
        <strain evidence="2 3">LSS80</strain>
    </source>
</reference>
<feature type="domain" description="CobQ/CobB/MinD/ParA nucleotide binding" evidence="1">
    <location>
        <begin position="42"/>
        <end position="83"/>
    </location>
</feature>
<evidence type="ECO:0000259" key="1">
    <source>
        <dbReference type="Pfam" id="PF01656"/>
    </source>
</evidence>
<name>A0A116L537_STRSU</name>
<organism evidence="2 3">
    <name type="scientific">Streptococcus suis</name>
    <dbReference type="NCBI Taxonomy" id="1307"/>
    <lineage>
        <taxon>Bacteria</taxon>
        <taxon>Bacillati</taxon>
        <taxon>Bacillota</taxon>
        <taxon>Bacilli</taxon>
        <taxon>Lactobacillales</taxon>
        <taxon>Streptococcaceae</taxon>
        <taxon>Streptococcus</taxon>
    </lineage>
</organism>
<evidence type="ECO:0000313" key="2">
    <source>
        <dbReference type="EMBL" id="CYV56137.1"/>
    </source>
</evidence>
<proteinExistence type="predicted"/>
<protein>
    <submittedName>
        <fullName evidence="2">Delta protein</fullName>
    </submittedName>
</protein>
<dbReference type="Gene3D" id="3.40.50.300">
    <property type="entry name" value="P-loop containing nucleotide triphosphate hydrolases"/>
    <property type="match status" value="1"/>
</dbReference>
<evidence type="ECO:0000313" key="3">
    <source>
        <dbReference type="Proteomes" id="UP000070960"/>
    </source>
</evidence>
<dbReference type="Proteomes" id="UP000070960">
    <property type="component" value="Unassembled WGS sequence"/>
</dbReference>
<dbReference type="AlphaFoldDB" id="A0A116L537"/>